<evidence type="ECO:0000256" key="3">
    <source>
        <dbReference type="SAM" id="MobiDB-lite"/>
    </source>
</evidence>
<dbReference type="RefSeq" id="WP_394462902.1">
    <property type="nucleotide sequence ID" value="NZ_JBIGHZ010000006.1"/>
</dbReference>
<dbReference type="PIRSF" id="PIRSF006232">
    <property type="entry name" value="Pirin"/>
    <property type="match status" value="1"/>
</dbReference>
<evidence type="ECO:0000313" key="5">
    <source>
        <dbReference type="EMBL" id="MFG6449560.1"/>
    </source>
</evidence>
<dbReference type="InterPro" id="IPR003829">
    <property type="entry name" value="Pirin_N_dom"/>
</dbReference>
<evidence type="ECO:0000259" key="4">
    <source>
        <dbReference type="Pfam" id="PF02678"/>
    </source>
</evidence>
<dbReference type="InterPro" id="IPR011051">
    <property type="entry name" value="RmlC_Cupin_sf"/>
</dbReference>
<dbReference type="SUPFAM" id="SSF51182">
    <property type="entry name" value="RmlC-like cupins"/>
    <property type="match status" value="1"/>
</dbReference>
<feature type="region of interest" description="Disordered" evidence="3">
    <location>
        <begin position="1"/>
        <end position="21"/>
    </location>
</feature>
<proteinExistence type="inferred from homology"/>
<dbReference type="InterPro" id="IPR014710">
    <property type="entry name" value="RmlC-like_jellyroll"/>
</dbReference>
<dbReference type="Gene3D" id="2.60.120.10">
    <property type="entry name" value="Jelly Rolls"/>
    <property type="match status" value="1"/>
</dbReference>
<reference evidence="5 6" key="1">
    <citation type="submission" date="2024-08" db="EMBL/GenBank/DDBJ databases">
        <authorList>
            <person name="Lu H."/>
        </authorList>
    </citation>
    <scope>NUCLEOTIDE SEQUENCE [LARGE SCALE GENOMIC DNA]</scope>
    <source>
        <strain evidence="5 6">BYS180W</strain>
    </source>
</reference>
<sequence length="280" mass="30116">MPQEKPITGRHDGSQHGPITRLIDPSALGDALKPFVFLDFFNAPVQRGFGFGMHPHSGIATLTWQPGCDVRYQDTTGQNGVLKAGGLEWMNAGGGAWHQGSFDTEGQATGFQLWVAMPPGVEDGESFGQYVPPQEVQAAKFPGGELRVLLGQRDVQGQTVGSAIEPHHDMHYLVLTLEAHATWHWAVPAQHEVCWAFPFEGCLLVNEQAEALQLLTFGAGAGLTCRAGPQGARVLLGSARKHMHPLVLGPSSVHTNEASLLAGRRRIQDIGRSLKSQGAL</sequence>
<evidence type="ECO:0000256" key="2">
    <source>
        <dbReference type="RuleBase" id="RU003457"/>
    </source>
</evidence>
<feature type="domain" description="Pirin N-terminal" evidence="4">
    <location>
        <begin position="29"/>
        <end position="115"/>
    </location>
</feature>
<evidence type="ECO:0000313" key="6">
    <source>
        <dbReference type="Proteomes" id="UP001606099"/>
    </source>
</evidence>
<dbReference type="Proteomes" id="UP001606099">
    <property type="component" value="Unassembled WGS sequence"/>
</dbReference>
<dbReference type="CDD" id="cd02247">
    <property type="entry name" value="cupin_pirin_C"/>
    <property type="match status" value="1"/>
</dbReference>
<comment type="caution">
    <text evidence="5">The sequence shown here is derived from an EMBL/GenBank/DDBJ whole genome shotgun (WGS) entry which is preliminary data.</text>
</comment>
<dbReference type="Pfam" id="PF02678">
    <property type="entry name" value="Pirin"/>
    <property type="match status" value="1"/>
</dbReference>
<evidence type="ECO:0000256" key="1">
    <source>
        <dbReference type="ARBA" id="ARBA00008416"/>
    </source>
</evidence>
<dbReference type="PANTHER" id="PTHR13903">
    <property type="entry name" value="PIRIN-RELATED"/>
    <property type="match status" value="1"/>
</dbReference>
<dbReference type="PANTHER" id="PTHR13903:SF8">
    <property type="entry name" value="PIRIN"/>
    <property type="match status" value="1"/>
</dbReference>
<protein>
    <submittedName>
        <fullName evidence="5">Pirin family protein</fullName>
    </submittedName>
</protein>
<accession>A0ABW7FZ78</accession>
<keyword evidence="6" id="KW-1185">Reference proteome</keyword>
<dbReference type="InterPro" id="IPR012093">
    <property type="entry name" value="Pirin"/>
</dbReference>
<organism evidence="5 6">
    <name type="scientific">Roseateles rivi</name>
    <dbReference type="NCBI Taxonomy" id="3299028"/>
    <lineage>
        <taxon>Bacteria</taxon>
        <taxon>Pseudomonadati</taxon>
        <taxon>Pseudomonadota</taxon>
        <taxon>Betaproteobacteria</taxon>
        <taxon>Burkholderiales</taxon>
        <taxon>Sphaerotilaceae</taxon>
        <taxon>Roseateles</taxon>
    </lineage>
</organism>
<name>A0ABW7FZ78_9BURK</name>
<gene>
    <name evidence="5" type="ORF">ACG0Z6_15140</name>
</gene>
<dbReference type="EMBL" id="JBIGHZ010000006">
    <property type="protein sequence ID" value="MFG6449560.1"/>
    <property type="molecule type" value="Genomic_DNA"/>
</dbReference>
<comment type="similarity">
    <text evidence="1 2">Belongs to the pirin family.</text>
</comment>